<keyword evidence="4" id="KW-0560">Oxidoreductase</keyword>
<evidence type="ECO:0000313" key="6">
    <source>
        <dbReference type="EMBL" id="GAA0479633.1"/>
    </source>
</evidence>
<keyword evidence="3" id="KW-0285">Flavoprotein</keyword>
<dbReference type="InterPro" id="IPR036188">
    <property type="entry name" value="FAD/NAD-bd_sf"/>
</dbReference>
<sequence length="380" mass="41209">MSKRVAIIGAGVVGSSAAYELSKDPSIDLTIYDEGTGQGTSAAAGIISPWLSRRRNKKWYVMVKEGAAFYPDFLSEVMQGKEIPSSVYKKVGTLLFKKKPEYLTEMLEIGEKRRLDAPEIGELAILTADEIREKIPLYQGENSALWASGGARVDGGRLVELLLSRAVENGAAVIKKKARFKRADQGYSVLTDHSEGIFDSVVLSAAAWLPDLLDPAGYNVDIRPQKGQLAEVQLADHHTENWPVIMPEGEADIIPFEDGKVVIGATHENDKGFNLTIDEELVSTLIDDAAAFFSTELHQASITAYRAGTRAYTSDFAPFFGEVPDLSNVYAASGLGSTGLTAGPLVGKCLADLVRQLSPLLPVEDYPIADYVKKRADLIV</sequence>
<dbReference type="EMBL" id="BAAADA010000057">
    <property type="protein sequence ID" value="GAA0479633.1"/>
    <property type="molecule type" value="Genomic_DNA"/>
</dbReference>
<dbReference type="Gene3D" id="3.30.9.10">
    <property type="entry name" value="D-Amino Acid Oxidase, subunit A, domain 2"/>
    <property type="match status" value="1"/>
</dbReference>
<comment type="caution">
    <text evidence="6">The sequence shown here is derived from an EMBL/GenBank/DDBJ whole genome shotgun (WGS) entry which is preliminary data.</text>
</comment>
<keyword evidence="7" id="KW-1185">Reference proteome</keyword>
<feature type="domain" description="FAD dependent oxidoreductase" evidence="5">
    <location>
        <begin position="4"/>
        <end position="353"/>
    </location>
</feature>
<evidence type="ECO:0000313" key="7">
    <source>
        <dbReference type="Proteomes" id="UP001410648"/>
    </source>
</evidence>
<reference evidence="6 7" key="1">
    <citation type="journal article" date="2019" name="Int. J. Syst. Evol. Microbiol.">
        <title>The Global Catalogue of Microorganisms (GCM) 10K type strain sequencing project: providing services to taxonomists for standard genome sequencing and annotation.</title>
        <authorList>
            <consortium name="The Broad Institute Genomics Platform"/>
            <consortium name="The Broad Institute Genome Sequencing Center for Infectious Disease"/>
            <person name="Wu L."/>
            <person name="Ma J."/>
        </authorList>
    </citation>
    <scope>NUCLEOTIDE SEQUENCE [LARGE SCALE GENOMIC DNA]</scope>
    <source>
        <strain evidence="6 7">JCM 14232</strain>
    </source>
</reference>
<dbReference type="Pfam" id="PF01266">
    <property type="entry name" value="DAO"/>
    <property type="match status" value="1"/>
</dbReference>
<dbReference type="PANTHER" id="PTHR13847">
    <property type="entry name" value="SARCOSINE DEHYDROGENASE-RELATED"/>
    <property type="match status" value="1"/>
</dbReference>
<dbReference type="SUPFAM" id="SSF51905">
    <property type="entry name" value="FAD/NAD(P)-binding domain"/>
    <property type="match status" value="1"/>
</dbReference>
<dbReference type="Gene3D" id="3.50.50.60">
    <property type="entry name" value="FAD/NAD(P)-binding domain"/>
    <property type="match status" value="1"/>
</dbReference>
<evidence type="ECO:0000256" key="2">
    <source>
        <dbReference type="ARBA" id="ARBA00009410"/>
    </source>
</evidence>
<dbReference type="PANTHER" id="PTHR13847:SF286">
    <property type="entry name" value="D-AMINO ACID DEHYDROGENASE"/>
    <property type="match status" value="1"/>
</dbReference>
<comment type="cofactor">
    <cofactor evidence="1">
        <name>FAD</name>
        <dbReference type="ChEBI" id="CHEBI:57692"/>
    </cofactor>
</comment>
<name>A0ABN1ALQ3_9LACT</name>
<evidence type="ECO:0000256" key="4">
    <source>
        <dbReference type="ARBA" id="ARBA00023002"/>
    </source>
</evidence>
<accession>A0ABN1ALQ3</accession>
<evidence type="ECO:0000256" key="3">
    <source>
        <dbReference type="ARBA" id="ARBA00022630"/>
    </source>
</evidence>
<organism evidence="6 7">
    <name type="scientific">Alkalibacterium indicireducens</name>
    <dbReference type="NCBI Taxonomy" id="398758"/>
    <lineage>
        <taxon>Bacteria</taxon>
        <taxon>Bacillati</taxon>
        <taxon>Bacillota</taxon>
        <taxon>Bacilli</taxon>
        <taxon>Lactobacillales</taxon>
        <taxon>Carnobacteriaceae</taxon>
        <taxon>Alkalibacterium</taxon>
    </lineage>
</organism>
<comment type="similarity">
    <text evidence="2">Belongs to the DadA oxidoreductase family.</text>
</comment>
<dbReference type="InterPro" id="IPR006076">
    <property type="entry name" value="FAD-dep_OxRdtase"/>
</dbReference>
<evidence type="ECO:0000256" key="1">
    <source>
        <dbReference type="ARBA" id="ARBA00001974"/>
    </source>
</evidence>
<dbReference type="RefSeq" id="WP_346024194.1">
    <property type="nucleotide sequence ID" value="NZ_BAAADA010000057.1"/>
</dbReference>
<protein>
    <submittedName>
        <fullName evidence="6">FAD-dependent oxidoreductase</fullName>
    </submittedName>
</protein>
<dbReference type="SUPFAM" id="SSF54373">
    <property type="entry name" value="FAD-linked reductases, C-terminal domain"/>
    <property type="match status" value="1"/>
</dbReference>
<gene>
    <name evidence="6" type="ORF">GCM10008936_07130</name>
</gene>
<dbReference type="Proteomes" id="UP001410648">
    <property type="component" value="Unassembled WGS sequence"/>
</dbReference>
<evidence type="ECO:0000259" key="5">
    <source>
        <dbReference type="Pfam" id="PF01266"/>
    </source>
</evidence>
<proteinExistence type="inferred from homology"/>